<evidence type="ECO:0000256" key="1">
    <source>
        <dbReference type="ARBA" id="ARBA00010638"/>
    </source>
</evidence>
<dbReference type="Proteomes" id="UP000650511">
    <property type="component" value="Unassembled WGS sequence"/>
</dbReference>
<dbReference type="PANTHER" id="PTHR23407:SF1">
    <property type="entry name" value="5-FORMYLTETRAHYDROFOLATE CYCLO-LIGASE"/>
    <property type="match status" value="1"/>
</dbReference>
<comment type="caution">
    <text evidence="6">The sequence shown here is derived from an EMBL/GenBank/DDBJ whole genome shotgun (WGS) entry which is preliminary data.</text>
</comment>
<comment type="catalytic activity">
    <reaction evidence="5">
        <text>(6S)-5-formyl-5,6,7,8-tetrahydrofolate + ATP = (6R)-5,10-methenyltetrahydrofolate + ADP + phosphate</text>
        <dbReference type="Rhea" id="RHEA:10488"/>
        <dbReference type="ChEBI" id="CHEBI:30616"/>
        <dbReference type="ChEBI" id="CHEBI:43474"/>
        <dbReference type="ChEBI" id="CHEBI:57455"/>
        <dbReference type="ChEBI" id="CHEBI:57457"/>
        <dbReference type="ChEBI" id="CHEBI:456216"/>
        <dbReference type="EC" id="6.3.3.2"/>
    </reaction>
</comment>
<gene>
    <name evidence="6" type="ORF">GCM10011354_05040</name>
</gene>
<keyword evidence="5" id="KW-0479">Metal-binding</keyword>
<evidence type="ECO:0000256" key="4">
    <source>
        <dbReference type="PIRSR" id="PIRSR006806-1"/>
    </source>
</evidence>
<keyword evidence="3 4" id="KW-0067">ATP-binding</keyword>
<sequence length="193" mass="20623">MEGTPKAALRSCARAARAALSGPERAAANARLVGRLTRLPELRRASGVLLYAASEFEADPAGLLPRLLAREVRTYFPRVDGEVLEVVAAADLRTLQLGYRGIREPAGAAAELTDIDVALVPGVAFDPLGGRLGQGGGHYDRLLASLPRTTTRVGIAFACQLVPRVPTEHHDATVDLVVTDRAVHRALHRTPDR</sequence>
<accession>A0A8J3A5J2</accession>
<dbReference type="RefSeq" id="WP_165404167.1">
    <property type="nucleotide sequence ID" value="NZ_BMHA01000002.1"/>
</dbReference>
<dbReference type="SUPFAM" id="SSF100950">
    <property type="entry name" value="NagB/RpiA/CoA transferase-like"/>
    <property type="match status" value="1"/>
</dbReference>
<keyword evidence="2 4" id="KW-0547">Nucleotide-binding</keyword>
<dbReference type="InterPro" id="IPR024185">
    <property type="entry name" value="FTHF_cligase-like_sf"/>
</dbReference>
<evidence type="ECO:0000313" key="6">
    <source>
        <dbReference type="EMBL" id="GGI03639.1"/>
    </source>
</evidence>
<evidence type="ECO:0000256" key="5">
    <source>
        <dbReference type="RuleBase" id="RU361279"/>
    </source>
</evidence>
<reference evidence="6" key="1">
    <citation type="journal article" date="2014" name="Int. J. Syst. Evol. Microbiol.">
        <title>Complete genome sequence of Corynebacterium casei LMG S-19264T (=DSM 44701T), isolated from a smear-ripened cheese.</title>
        <authorList>
            <consortium name="US DOE Joint Genome Institute (JGI-PGF)"/>
            <person name="Walter F."/>
            <person name="Albersmeier A."/>
            <person name="Kalinowski J."/>
            <person name="Ruckert C."/>
        </authorList>
    </citation>
    <scope>NUCLEOTIDE SEQUENCE</scope>
    <source>
        <strain evidence="6">CGMCC 1.14988</strain>
    </source>
</reference>
<comment type="similarity">
    <text evidence="1 5">Belongs to the 5-formyltetrahydrofolate cyclo-ligase family.</text>
</comment>
<dbReference type="GO" id="GO:0046872">
    <property type="term" value="F:metal ion binding"/>
    <property type="evidence" value="ECO:0007669"/>
    <property type="project" value="UniProtKB-KW"/>
</dbReference>
<evidence type="ECO:0000256" key="3">
    <source>
        <dbReference type="ARBA" id="ARBA00022840"/>
    </source>
</evidence>
<organism evidence="6 7">
    <name type="scientific">Egicoccus halophilus</name>
    <dbReference type="NCBI Taxonomy" id="1670830"/>
    <lineage>
        <taxon>Bacteria</taxon>
        <taxon>Bacillati</taxon>
        <taxon>Actinomycetota</taxon>
        <taxon>Nitriliruptoria</taxon>
        <taxon>Egicoccales</taxon>
        <taxon>Egicoccaceae</taxon>
        <taxon>Egicoccus</taxon>
    </lineage>
</organism>
<dbReference type="GO" id="GO:0035999">
    <property type="term" value="P:tetrahydrofolate interconversion"/>
    <property type="evidence" value="ECO:0007669"/>
    <property type="project" value="TreeGrafter"/>
</dbReference>
<feature type="binding site" evidence="4">
    <location>
        <begin position="131"/>
        <end position="139"/>
    </location>
    <ligand>
        <name>ATP</name>
        <dbReference type="ChEBI" id="CHEBI:30616"/>
    </ligand>
</feature>
<proteinExistence type="inferred from homology"/>
<feature type="binding site" evidence="4">
    <location>
        <begin position="6"/>
        <end position="10"/>
    </location>
    <ligand>
        <name>ATP</name>
        <dbReference type="ChEBI" id="CHEBI:30616"/>
    </ligand>
</feature>
<dbReference type="AlphaFoldDB" id="A0A8J3A5J2"/>
<dbReference type="InterPro" id="IPR002698">
    <property type="entry name" value="FTHF_cligase"/>
</dbReference>
<dbReference type="NCBIfam" id="TIGR02727">
    <property type="entry name" value="MTHFS_bact"/>
    <property type="match status" value="1"/>
</dbReference>
<dbReference type="GO" id="GO:0009396">
    <property type="term" value="P:folic acid-containing compound biosynthetic process"/>
    <property type="evidence" value="ECO:0007669"/>
    <property type="project" value="TreeGrafter"/>
</dbReference>
<dbReference type="GO" id="GO:0030272">
    <property type="term" value="F:5-formyltetrahydrofolate cyclo-ligase activity"/>
    <property type="evidence" value="ECO:0007669"/>
    <property type="project" value="UniProtKB-EC"/>
</dbReference>
<evidence type="ECO:0000313" key="7">
    <source>
        <dbReference type="Proteomes" id="UP000650511"/>
    </source>
</evidence>
<dbReference type="EC" id="6.3.3.2" evidence="5"/>
<reference evidence="6" key="2">
    <citation type="submission" date="2020-09" db="EMBL/GenBank/DDBJ databases">
        <authorList>
            <person name="Sun Q."/>
            <person name="Zhou Y."/>
        </authorList>
    </citation>
    <scope>NUCLEOTIDE SEQUENCE</scope>
    <source>
        <strain evidence="6">CGMCC 1.14988</strain>
    </source>
</reference>
<protein>
    <recommendedName>
        <fullName evidence="5">5-formyltetrahydrofolate cyclo-ligase</fullName>
        <ecNumber evidence="5">6.3.3.2</ecNumber>
    </recommendedName>
</protein>
<comment type="cofactor">
    <cofactor evidence="5">
        <name>Mg(2+)</name>
        <dbReference type="ChEBI" id="CHEBI:18420"/>
    </cofactor>
</comment>
<dbReference type="PANTHER" id="PTHR23407">
    <property type="entry name" value="ATPASE INHIBITOR/5-FORMYLTETRAHYDROFOLATE CYCLO-LIGASE"/>
    <property type="match status" value="1"/>
</dbReference>
<dbReference type="GO" id="GO:0005524">
    <property type="term" value="F:ATP binding"/>
    <property type="evidence" value="ECO:0007669"/>
    <property type="project" value="UniProtKB-KW"/>
</dbReference>
<name>A0A8J3A5J2_9ACTN</name>
<dbReference type="InterPro" id="IPR037171">
    <property type="entry name" value="NagB/RpiA_transferase-like"/>
</dbReference>
<dbReference type="Pfam" id="PF01812">
    <property type="entry name" value="5-FTHF_cyc-lig"/>
    <property type="match status" value="1"/>
</dbReference>
<evidence type="ECO:0000256" key="2">
    <source>
        <dbReference type="ARBA" id="ARBA00022741"/>
    </source>
</evidence>
<feature type="binding site" evidence="4">
    <location>
        <position position="57"/>
    </location>
    <ligand>
        <name>substrate</name>
    </ligand>
</feature>
<dbReference type="PIRSF" id="PIRSF006806">
    <property type="entry name" value="FTHF_cligase"/>
    <property type="match status" value="1"/>
</dbReference>
<keyword evidence="7" id="KW-1185">Reference proteome</keyword>
<dbReference type="EMBL" id="BMHA01000002">
    <property type="protein sequence ID" value="GGI03639.1"/>
    <property type="molecule type" value="Genomic_DNA"/>
</dbReference>
<keyword evidence="5" id="KW-0460">Magnesium</keyword>
<dbReference type="Gene3D" id="3.40.50.10420">
    <property type="entry name" value="NagB/RpiA/CoA transferase-like"/>
    <property type="match status" value="1"/>
</dbReference>